<gene>
    <name evidence="2" type="ORF">BU204_36905</name>
</gene>
<comment type="caution">
    <text evidence="2">The sequence shown here is derived from an EMBL/GenBank/DDBJ whole genome shotgun (WGS) entry which is preliminary data.</text>
</comment>
<dbReference type="Proteomes" id="UP000185596">
    <property type="component" value="Unassembled WGS sequence"/>
</dbReference>
<sequence>MKRSPLWRRAAIVLSAVVLLAFGAGVAYAYWSATGIGAGSATSASSSAFTVSSGTPTGGPLTPGGAQSSVPFTVSNLGSGEQRLTKVTVTVAESDGSTWNSVGGCSAADYTVGTPLITYGNIPGGGSVSGTVSVAMNNLPTNQDGCKNATVPLYFVAS</sequence>
<dbReference type="RefSeq" id="WP_075130435.1">
    <property type="nucleotide sequence ID" value="NZ_MSIE01000133.1"/>
</dbReference>
<feature type="region of interest" description="Disordered" evidence="1">
    <location>
        <begin position="47"/>
        <end position="66"/>
    </location>
</feature>
<proteinExistence type="predicted"/>
<dbReference type="STRING" id="1912961.BU204_36905"/>
<dbReference type="EMBL" id="MSIE01000133">
    <property type="protein sequence ID" value="OLF05657.1"/>
    <property type="molecule type" value="Genomic_DNA"/>
</dbReference>
<feature type="compositionally biased region" description="Low complexity" evidence="1">
    <location>
        <begin position="47"/>
        <end position="65"/>
    </location>
</feature>
<protein>
    <submittedName>
        <fullName evidence="2">Uncharacterized protein</fullName>
    </submittedName>
</protein>
<name>A0A1Q8BU75_9PSEU</name>
<accession>A0A1Q8BU75</accession>
<reference evidence="2 3" key="1">
    <citation type="submission" date="2016-12" db="EMBL/GenBank/DDBJ databases">
        <title>The draft genome sequence of Actinophytocola sp. 11-183.</title>
        <authorList>
            <person name="Wang W."/>
            <person name="Yuan L."/>
        </authorList>
    </citation>
    <scope>NUCLEOTIDE SEQUENCE [LARGE SCALE GENOMIC DNA]</scope>
    <source>
        <strain evidence="2 3">11-183</strain>
    </source>
</reference>
<keyword evidence="3" id="KW-1185">Reference proteome</keyword>
<dbReference type="OrthoDB" id="3790885at2"/>
<organism evidence="2 3">
    <name type="scientific">Actinophytocola xanthii</name>
    <dbReference type="NCBI Taxonomy" id="1912961"/>
    <lineage>
        <taxon>Bacteria</taxon>
        <taxon>Bacillati</taxon>
        <taxon>Actinomycetota</taxon>
        <taxon>Actinomycetes</taxon>
        <taxon>Pseudonocardiales</taxon>
        <taxon>Pseudonocardiaceae</taxon>
    </lineage>
</organism>
<evidence type="ECO:0000313" key="3">
    <source>
        <dbReference type="Proteomes" id="UP000185596"/>
    </source>
</evidence>
<dbReference type="AlphaFoldDB" id="A0A1Q8BU75"/>
<evidence type="ECO:0000313" key="2">
    <source>
        <dbReference type="EMBL" id="OLF05657.1"/>
    </source>
</evidence>
<evidence type="ECO:0000256" key="1">
    <source>
        <dbReference type="SAM" id="MobiDB-lite"/>
    </source>
</evidence>